<organism evidence="1 2">
    <name type="scientific">Nepenthes gracilis</name>
    <name type="common">Slender pitcher plant</name>
    <dbReference type="NCBI Taxonomy" id="150966"/>
    <lineage>
        <taxon>Eukaryota</taxon>
        <taxon>Viridiplantae</taxon>
        <taxon>Streptophyta</taxon>
        <taxon>Embryophyta</taxon>
        <taxon>Tracheophyta</taxon>
        <taxon>Spermatophyta</taxon>
        <taxon>Magnoliopsida</taxon>
        <taxon>eudicotyledons</taxon>
        <taxon>Gunneridae</taxon>
        <taxon>Pentapetalae</taxon>
        <taxon>Caryophyllales</taxon>
        <taxon>Nepenthaceae</taxon>
        <taxon>Nepenthes</taxon>
    </lineage>
</organism>
<evidence type="ECO:0000313" key="1">
    <source>
        <dbReference type="EMBL" id="GMH32025.1"/>
    </source>
</evidence>
<evidence type="ECO:0000313" key="2">
    <source>
        <dbReference type="Proteomes" id="UP001279734"/>
    </source>
</evidence>
<sequence>MVYAGVGCFGDLILGSSFECLGWLFAFLLGSCGCYCVVKLFLLVVCCFYCVVLHVGVCPAEFLLEYGLLAGCCAILVQCLPSGSIQLRFNDLGTSLC</sequence>
<dbReference type="EMBL" id="BSYO01000053">
    <property type="protein sequence ID" value="GMH32025.1"/>
    <property type="molecule type" value="Genomic_DNA"/>
</dbReference>
<accession>A0AAD3Y8P5</accession>
<keyword evidence="2" id="KW-1185">Reference proteome</keyword>
<name>A0AAD3Y8P5_NEPGR</name>
<dbReference type="AlphaFoldDB" id="A0AAD3Y8P5"/>
<gene>
    <name evidence="1" type="ORF">Nepgr_033869</name>
</gene>
<dbReference type="Proteomes" id="UP001279734">
    <property type="component" value="Unassembled WGS sequence"/>
</dbReference>
<protein>
    <submittedName>
        <fullName evidence="1">Uncharacterized protein</fullName>
    </submittedName>
</protein>
<comment type="caution">
    <text evidence="1">The sequence shown here is derived from an EMBL/GenBank/DDBJ whole genome shotgun (WGS) entry which is preliminary data.</text>
</comment>
<proteinExistence type="predicted"/>
<reference evidence="1" key="1">
    <citation type="submission" date="2023-05" db="EMBL/GenBank/DDBJ databases">
        <title>Nepenthes gracilis genome sequencing.</title>
        <authorList>
            <person name="Fukushima K."/>
        </authorList>
    </citation>
    <scope>NUCLEOTIDE SEQUENCE</scope>
    <source>
        <strain evidence="1">SING2019-196</strain>
    </source>
</reference>